<reference evidence="2" key="1">
    <citation type="journal article" date="2022" name="ISME J.">
        <title>A general approach to explore prokaryotic protein glycosylation reveals the unique surface layer modulation of an anammox bacterium.</title>
        <authorList>
            <person name="Pabst M."/>
            <person name="Grouzdev D.S."/>
            <person name="Lawson C.E."/>
            <person name="Kleikamp H.B.C."/>
            <person name="de Ram C."/>
            <person name="Louwen R."/>
            <person name="Lin Y.M."/>
            <person name="Lucker S."/>
            <person name="van Loosdrecht M.C.M."/>
            <person name="Laureni M."/>
        </authorList>
    </citation>
    <scope>NUCLEOTIDE SEQUENCE</scope>
    <source>
        <strain evidence="2">BROCD043</strain>
    </source>
</reference>
<name>A0A952DVR1_9BACT</name>
<accession>A0A952DVR1</accession>
<dbReference type="EMBL" id="JACFOF010000008">
    <property type="protein sequence ID" value="MBW7953882.1"/>
    <property type="molecule type" value="Genomic_DNA"/>
</dbReference>
<dbReference type="Proteomes" id="UP000781173">
    <property type="component" value="Unassembled WGS sequence"/>
</dbReference>
<dbReference type="AlphaFoldDB" id="A0A952DVR1"/>
<sequence length="66" mass="6852">MTKPVIVVLVVGLVVLCCCVVSVLLLAVGGVSVYLPFSSSDSITYLDTKTDKVTISQAYVSSLVTG</sequence>
<proteinExistence type="predicted"/>
<keyword evidence="1" id="KW-1133">Transmembrane helix</keyword>
<protein>
    <submittedName>
        <fullName evidence="2">Uncharacterized protein</fullName>
    </submittedName>
</protein>
<evidence type="ECO:0000256" key="1">
    <source>
        <dbReference type="SAM" id="Phobius"/>
    </source>
</evidence>
<keyword evidence="1" id="KW-0472">Membrane</keyword>
<feature type="non-terminal residue" evidence="2">
    <location>
        <position position="66"/>
    </location>
</feature>
<keyword evidence="1" id="KW-0812">Transmembrane</keyword>
<comment type="caution">
    <text evidence="2">The sequence shown here is derived from an EMBL/GenBank/DDBJ whole genome shotgun (WGS) entry which is preliminary data.</text>
</comment>
<organism evidence="2 3">
    <name type="scientific">Candidatus Dojkabacteria bacterium</name>
    <dbReference type="NCBI Taxonomy" id="2099670"/>
    <lineage>
        <taxon>Bacteria</taxon>
        <taxon>Candidatus Dojkabacteria</taxon>
    </lineage>
</organism>
<gene>
    <name evidence="2" type="ORF">H3C67_03770</name>
</gene>
<evidence type="ECO:0000313" key="2">
    <source>
        <dbReference type="EMBL" id="MBW7953882.1"/>
    </source>
</evidence>
<evidence type="ECO:0000313" key="3">
    <source>
        <dbReference type="Proteomes" id="UP000781173"/>
    </source>
</evidence>
<feature type="transmembrane region" description="Helical" evidence="1">
    <location>
        <begin position="6"/>
        <end position="35"/>
    </location>
</feature>